<feature type="binding site" evidence="4">
    <location>
        <position position="65"/>
    </location>
    <ligand>
        <name>ATP</name>
        <dbReference type="ChEBI" id="CHEBI:30616"/>
    </ligand>
</feature>
<dbReference type="Proteomes" id="UP001576784">
    <property type="component" value="Unassembled WGS sequence"/>
</dbReference>
<keyword evidence="1 3" id="KW-0853">WD repeat</keyword>
<dbReference type="InterPro" id="IPR015943">
    <property type="entry name" value="WD40/YVTN_repeat-like_dom_sf"/>
</dbReference>
<keyword evidence="8" id="KW-1185">Reference proteome</keyword>
<dbReference type="InterPro" id="IPR036322">
    <property type="entry name" value="WD40_repeat_dom_sf"/>
</dbReference>
<dbReference type="SUPFAM" id="SSF50978">
    <property type="entry name" value="WD40 repeat-like"/>
    <property type="match status" value="1"/>
</dbReference>
<evidence type="ECO:0000313" key="8">
    <source>
        <dbReference type="Proteomes" id="UP001576784"/>
    </source>
</evidence>
<dbReference type="PROSITE" id="PS50082">
    <property type="entry name" value="WD_REPEATS_2"/>
    <property type="match status" value="7"/>
</dbReference>
<dbReference type="InterPro" id="IPR019775">
    <property type="entry name" value="WD40_repeat_CS"/>
</dbReference>
<organism evidence="7 8">
    <name type="scientific">Floridaenema flaviceps BLCC-F50</name>
    <dbReference type="NCBI Taxonomy" id="3153642"/>
    <lineage>
        <taxon>Bacteria</taxon>
        <taxon>Bacillati</taxon>
        <taxon>Cyanobacteriota</taxon>
        <taxon>Cyanophyceae</taxon>
        <taxon>Oscillatoriophycideae</taxon>
        <taxon>Aerosakkonematales</taxon>
        <taxon>Aerosakkonemataceae</taxon>
        <taxon>Floridanema</taxon>
        <taxon>Floridanema flaviceps</taxon>
    </lineage>
</organism>
<evidence type="ECO:0000256" key="3">
    <source>
        <dbReference type="PROSITE-ProRule" id="PRU00221"/>
    </source>
</evidence>
<dbReference type="PROSITE" id="PS50011">
    <property type="entry name" value="PROTEIN_KINASE_DOM"/>
    <property type="match status" value="1"/>
</dbReference>
<dbReference type="PANTHER" id="PTHR19848">
    <property type="entry name" value="WD40 REPEAT PROTEIN"/>
    <property type="match status" value="1"/>
</dbReference>
<feature type="repeat" description="WD" evidence="3">
    <location>
        <begin position="346"/>
        <end position="387"/>
    </location>
</feature>
<dbReference type="InterPro" id="IPR011009">
    <property type="entry name" value="Kinase-like_dom_sf"/>
</dbReference>
<dbReference type="PROSITE" id="PS00678">
    <property type="entry name" value="WD_REPEATS_1"/>
    <property type="match status" value="2"/>
</dbReference>
<dbReference type="SMART" id="SM00220">
    <property type="entry name" value="S_TKc"/>
    <property type="match status" value="1"/>
</dbReference>
<dbReference type="EMBL" id="JBHFNR010000102">
    <property type="protein sequence ID" value="MFB2894191.1"/>
    <property type="molecule type" value="Genomic_DNA"/>
</dbReference>
<feature type="compositionally biased region" description="Basic and acidic residues" evidence="5">
    <location>
        <begin position="310"/>
        <end position="322"/>
    </location>
</feature>
<dbReference type="CDD" id="cd00200">
    <property type="entry name" value="WD40"/>
    <property type="match status" value="1"/>
</dbReference>
<dbReference type="PROSITE" id="PS50294">
    <property type="entry name" value="WD_REPEATS_REGION"/>
    <property type="match status" value="7"/>
</dbReference>
<evidence type="ECO:0000256" key="1">
    <source>
        <dbReference type="ARBA" id="ARBA00022574"/>
    </source>
</evidence>
<feature type="compositionally biased region" description="Polar residues" evidence="5">
    <location>
        <begin position="293"/>
        <end position="309"/>
    </location>
</feature>
<name>A0ABV4XR44_9CYAN</name>
<reference evidence="7 8" key="1">
    <citation type="submission" date="2024-09" db="EMBL/GenBank/DDBJ databases">
        <title>Floridaenema gen nov. (Aerosakkonemataceae, Aerosakkonematales ord. nov., Cyanobacteria) from benthic tropical and subtropical fresh waters, with the description of four new species.</title>
        <authorList>
            <person name="Moretto J.A."/>
            <person name="Berthold D.E."/>
            <person name="Lefler F.W."/>
            <person name="Huang I.-S."/>
            <person name="Laughinghouse H. IV."/>
        </authorList>
    </citation>
    <scope>NUCLEOTIDE SEQUENCE [LARGE SCALE GENOMIC DNA]</scope>
    <source>
        <strain evidence="7 8">BLCC-F50</strain>
    </source>
</reference>
<evidence type="ECO:0000259" key="6">
    <source>
        <dbReference type="PROSITE" id="PS50011"/>
    </source>
</evidence>
<comment type="caution">
    <text evidence="7">The sequence shown here is derived from an EMBL/GenBank/DDBJ whole genome shotgun (WGS) entry which is preliminary data.</text>
</comment>
<evidence type="ECO:0000256" key="4">
    <source>
        <dbReference type="PROSITE-ProRule" id="PRU10141"/>
    </source>
</evidence>
<keyword evidence="7" id="KW-0808">Transferase</keyword>
<dbReference type="InterPro" id="IPR001680">
    <property type="entry name" value="WD40_rpt"/>
</dbReference>
<dbReference type="NCBIfam" id="NF045510">
    <property type="entry name" value="4Cys_prefix_kin"/>
    <property type="match status" value="1"/>
</dbReference>
<proteinExistence type="predicted"/>
<dbReference type="InterPro" id="IPR020472">
    <property type="entry name" value="WD40_PAC1"/>
</dbReference>
<dbReference type="InterPro" id="IPR000719">
    <property type="entry name" value="Prot_kinase_dom"/>
</dbReference>
<dbReference type="CDD" id="cd14014">
    <property type="entry name" value="STKc_PknB_like"/>
    <property type="match status" value="1"/>
</dbReference>
<feature type="repeat" description="WD" evidence="3">
    <location>
        <begin position="399"/>
        <end position="433"/>
    </location>
</feature>
<dbReference type="SUPFAM" id="SSF56112">
    <property type="entry name" value="Protein kinase-like (PK-like)"/>
    <property type="match status" value="1"/>
</dbReference>
<evidence type="ECO:0000256" key="2">
    <source>
        <dbReference type="ARBA" id="ARBA00022737"/>
    </source>
</evidence>
<keyword evidence="7" id="KW-0418">Kinase</keyword>
<dbReference type="GO" id="GO:0016301">
    <property type="term" value="F:kinase activity"/>
    <property type="evidence" value="ECO:0007669"/>
    <property type="project" value="UniProtKB-KW"/>
</dbReference>
<feature type="repeat" description="WD" evidence="3">
    <location>
        <begin position="604"/>
        <end position="634"/>
    </location>
</feature>
<evidence type="ECO:0000256" key="5">
    <source>
        <dbReference type="SAM" id="MobiDB-lite"/>
    </source>
</evidence>
<dbReference type="SMART" id="SM00320">
    <property type="entry name" value="WD40"/>
    <property type="match status" value="7"/>
</dbReference>
<gene>
    <name evidence="7" type="ORF">ACE1CI_14870</name>
</gene>
<dbReference type="InterPro" id="IPR056829">
    <property type="entry name" value="Beta-prop_TEP1_2nd"/>
</dbReference>
<feature type="domain" description="Protein kinase" evidence="6">
    <location>
        <begin position="34"/>
        <end position="326"/>
    </location>
</feature>
<dbReference type="PROSITE" id="PS00107">
    <property type="entry name" value="PROTEIN_KINASE_ATP"/>
    <property type="match status" value="1"/>
</dbReference>
<dbReference type="Pfam" id="PF00400">
    <property type="entry name" value="WD40"/>
    <property type="match status" value="1"/>
</dbReference>
<feature type="repeat" description="WD" evidence="3">
    <location>
        <begin position="486"/>
        <end position="520"/>
    </location>
</feature>
<dbReference type="Gene3D" id="1.10.510.10">
    <property type="entry name" value="Transferase(Phosphotransferase) domain 1"/>
    <property type="match status" value="1"/>
</dbReference>
<dbReference type="Pfam" id="PF00069">
    <property type="entry name" value="Pkinase"/>
    <property type="match status" value="1"/>
</dbReference>
<dbReference type="InterPro" id="IPR017441">
    <property type="entry name" value="Protein_kinase_ATP_BS"/>
</dbReference>
<feature type="repeat" description="WD" evidence="3">
    <location>
        <begin position="521"/>
        <end position="562"/>
    </location>
</feature>
<keyword evidence="4" id="KW-0547">Nucleotide-binding</keyword>
<dbReference type="Pfam" id="PF25047">
    <property type="entry name" value="Beta-prop_TEP1_2nd"/>
    <property type="match status" value="1"/>
</dbReference>
<sequence length="652" mass="71832">MSYCLNPDCQKPQNAEGTKFCQNCGSKLFLKERYRAIKLIGQGGFGRTFLSIDEDKPSKPRCVIKQFFPQAQGTSNTQKAAELFEQEAVRLDELGKHPQIPELLAHFTQDNRHYLVQEFIDGQNLAKVLETEGAFSESQIRDLLKNLLPVLEFIHSHNVIHRDIKPENIIRRHDGQLVLVDFGAAKYATGTALLKTGTSIGSPEYVAPEQARGKAIFASDLYSLGVTCIHLMTQISPFALFDPGENTWIWRHYLVNNPVSNELSFMLDKLSESATNRRYQEVSEVLKDLNQASSKVSSNLQPQPQSYQESSRRSLSETEKQQAPRVTNPKSDNEFEFKSWQCSLTLEGHSSSINAVVITPDGKMIASGSDDTTIKLWNFETGKEIGSLGENSSNWFAGVKSIAISPNGKILASGSEDKNIKVWELTTGKEIYTISGHSGAIRSVSISPNGQLLASGSDDKTVKIWQLNTGKEISALAGNSDWFAGVKSVAFSPDGEFLASSGDDKTIKIWRVSTGEEVLTLAGHLGSVKSIIFSSNGKIIISGSEDRTIKLWKLSTGKEIYTFTGHTASVNTLAISRNGEILVSGSSDQIMKVWFLKTKEDRTFTVHSGSINSIIIAPDGQTIITGSSDKTIKIHTVYSPDLPPLMSPKSWW</sequence>
<accession>A0ABV4XR44</accession>
<keyword evidence="2" id="KW-0677">Repeat</keyword>
<dbReference type="PANTHER" id="PTHR19848:SF8">
    <property type="entry name" value="F-BOX AND WD REPEAT DOMAIN CONTAINING 7"/>
    <property type="match status" value="1"/>
</dbReference>
<dbReference type="PRINTS" id="PR00320">
    <property type="entry name" value="GPROTEINBRPT"/>
</dbReference>
<feature type="region of interest" description="Disordered" evidence="5">
    <location>
        <begin position="293"/>
        <end position="332"/>
    </location>
</feature>
<feature type="repeat" description="WD" evidence="3">
    <location>
        <begin position="434"/>
        <end position="475"/>
    </location>
</feature>
<feature type="repeat" description="WD" evidence="3">
    <location>
        <begin position="563"/>
        <end position="604"/>
    </location>
</feature>
<protein>
    <submittedName>
        <fullName evidence="7">Protein kinase</fullName>
    </submittedName>
</protein>
<evidence type="ECO:0000313" key="7">
    <source>
        <dbReference type="EMBL" id="MFB2894191.1"/>
    </source>
</evidence>
<keyword evidence="4" id="KW-0067">ATP-binding</keyword>
<dbReference type="Gene3D" id="2.130.10.10">
    <property type="entry name" value="YVTN repeat-like/Quinoprotein amine dehydrogenase"/>
    <property type="match status" value="3"/>
</dbReference>
<dbReference type="RefSeq" id="WP_413263840.1">
    <property type="nucleotide sequence ID" value="NZ_JBHFNR010000102.1"/>
</dbReference>